<keyword evidence="6" id="KW-1185">Reference proteome</keyword>
<dbReference type="PANTHER" id="PTHR42939">
    <property type="entry name" value="ABC TRANSPORTER ATP-BINDING PROTEIN ALBC-RELATED"/>
    <property type="match status" value="1"/>
</dbReference>
<evidence type="ECO:0000259" key="4">
    <source>
        <dbReference type="PROSITE" id="PS50893"/>
    </source>
</evidence>
<name>A0ABX0FCV7_9BACL</name>
<dbReference type="PROSITE" id="PS50893">
    <property type="entry name" value="ABC_TRANSPORTER_2"/>
    <property type="match status" value="1"/>
</dbReference>
<dbReference type="Pfam" id="PF00005">
    <property type="entry name" value="ABC_tran"/>
    <property type="match status" value="1"/>
</dbReference>
<keyword evidence="3 5" id="KW-0067">ATP-binding</keyword>
<dbReference type="InterPro" id="IPR051782">
    <property type="entry name" value="ABC_Transporter_VariousFunc"/>
</dbReference>
<evidence type="ECO:0000256" key="2">
    <source>
        <dbReference type="ARBA" id="ARBA00022741"/>
    </source>
</evidence>
<evidence type="ECO:0000313" key="5">
    <source>
        <dbReference type="EMBL" id="NGZ77429.1"/>
    </source>
</evidence>
<dbReference type="Proteomes" id="UP000800303">
    <property type="component" value="Unassembled WGS sequence"/>
</dbReference>
<keyword evidence="2" id="KW-0547">Nucleotide-binding</keyword>
<feature type="domain" description="ABC transporter" evidence="4">
    <location>
        <begin position="6"/>
        <end position="233"/>
    </location>
</feature>
<dbReference type="Gene3D" id="3.40.50.300">
    <property type="entry name" value="P-loop containing nucleotide triphosphate hydrolases"/>
    <property type="match status" value="1"/>
</dbReference>
<dbReference type="EMBL" id="JAAFGS010000008">
    <property type="protein sequence ID" value="NGZ77429.1"/>
    <property type="molecule type" value="Genomic_DNA"/>
</dbReference>
<accession>A0ABX0FCV7</accession>
<dbReference type="InterPro" id="IPR027417">
    <property type="entry name" value="P-loop_NTPase"/>
</dbReference>
<reference evidence="5 6" key="1">
    <citation type="submission" date="2020-01" db="EMBL/GenBank/DDBJ databases">
        <title>Polyphasic characterisation and genomic insights into a novel alkali tolerant bacterium VR-M41.</title>
        <authorList>
            <person name="Vemuluri V.R."/>
        </authorList>
    </citation>
    <scope>NUCLEOTIDE SEQUENCE [LARGE SCALE GENOMIC DNA]</scope>
    <source>
        <strain evidence="5 6">VR-M41</strain>
    </source>
</reference>
<sequence>MDNAVLEWRNVVKKRDRMVLGPLDLKLYEHYITALIGRNGSGKSTLMKLAVQLVRPDEGEVIWFGRPYPGGLPADVRAEIAYVPENFAAEENGIKMDDAADFRASWYPRWDWQRYEELLRRFDVPGGKKLNKLSKGQRRKFEIAAALATRPKLLLLDEPSSGLDPFAWKTMMDEIRRCVDEDGATVLMSTHIVEEVRRMADYLVLVDKGKSLGMLEKDALLERGREIWISRDDELLEELPGIVESSIESEGMVRFVTLDYAGTAALLDEVGVKPIRVRALELDEVMEHWMNGGLSPV</sequence>
<dbReference type="SUPFAM" id="SSF52540">
    <property type="entry name" value="P-loop containing nucleoside triphosphate hydrolases"/>
    <property type="match status" value="1"/>
</dbReference>
<dbReference type="InterPro" id="IPR003439">
    <property type="entry name" value="ABC_transporter-like_ATP-bd"/>
</dbReference>
<dbReference type="GO" id="GO:0005524">
    <property type="term" value="F:ATP binding"/>
    <property type="evidence" value="ECO:0007669"/>
    <property type="project" value="UniProtKB-KW"/>
</dbReference>
<comment type="caution">
    <text evidence="5">The sequence shown here is derived from an EMBL/GenBank/DDBJ whole genome shotgun (WGS) entry which is preliminary data.</text>
</comment>
<dbReference type="RefSeq" id="WP_166277778.1">
    <property type="nucleotide sequence ID" value="NZ_JAAFGS010000008.1"/>
</dbReference>
<dbReference type="PANTHER" id="PTHR42939:SF1">
    <property type="entry name" value="ABC TRANSPORTER ATP-BINDING PROTEIN ALBC-RELATED"/>
    <property type="match status" value="1"/>
</dbReference>
<protein>
    <submittedName>
        <fullName evidence="5">ABC transporter ATP-binding protein</fullName>
    </submittedName>
</protein>
<dbReference type="InterPro" id="IPR003593">
    <property type="entry name" value="AAA+_ATPase"/>
</dbReference>
<evidence type="ECO:0000256" key="1">
    <source>
        <dbReference type="ARBA" id="ARBA00022448"/>
    </source>
</evidence>
<evidence type="ECO:0000256" key="3">
    <source>
        <dbReference type="ARBA" id="ARBA00022840"/>
    </source>
</evidence>
<proteinExistence type="predicted"/>
<gene>
    <name evidence="5" type="ORF">GYN08_19245</name>
</gene>
<dbReference type="PROSITE" id="PS00211">
    <property type="entry name" value="ABC_TRANSPORTER_1"/>
    <property type="match status" value="1"/>
</dbReference>
<dbReference type="CDD" id="cd03230">
    <property type="entry name" value="ABC_DR_subfamily_A"/>
    <property type="match status" value="1"/>
</dbReference>
<organism evidence="5 6">
    <name type="scientific">Saccharibacillus alkalitolerans</name>
    <dbReference type="NCBI Taxonomy" id="2705290"/>
    <lineage>
        <taxon>Bacteria</taxon>
        <taxon>Bacillati</taxon>
        <taxon>Bacillota</taxon>
        <taxon>Bacilli</taxon>
        <taxon>Bacillales</taxon>
        <taxon>Paenibacillaceae</taxon>
        <taxon>Saccharibacillus</taxon>
    </lineage>
</organism>
<keyword evidence="1" id="KW-0813">Transport</keyword>
<evidence type="ECO:0000313" key="6">
    <source>
        <dbReference type="Proteomes" id="UP000800303"/>
    </source>
</evidence>
<dbReference type="InterPro" id="IPR017871">
    <property type="entry name" value="ABC_transporter-like_CS"/>
</dbReference>
<dbReference type="SMART" id="SM00382">
    <property type="entry name" value="AAA"/>
    <property type="match status" value="1"/>
</dbReference>